<feature type="active site" description="Proton donor/acceptor" evidence="7">
    <location>
        <position position="233"/>
    </location>
</feature>
<evidence type="ECO:0000259" key="8">
    <source>
        <dbReference type="PROSITE" id="PS52029"/>
    </source>
</evidence>
<keyword evidence="10" id="KW-1185">Reference proteome</keyword>
<evidence type="ECO:0000313" key="9">
    <source>
        <dbReference type="EMBL" id="RNL75309.1"/>
    </source>
</evidence>
<dbReference type="EMBL" id="RJTM01000167">
    <property type="protein sequence ID" value="RNL75309.1"/>
    <property type="molecule type" value="Genomic_DNA"/>
</dbReference>
<dbReference type="GO" id="GO:0071972">
    <property type="term" value="F:peptidoglycan L,D-transpeptidase activity"/>
    <property type="evidence" value="ECO:0007669"/>
    <property type="project" value="TreeGrafter"/>
</dbReference>
<dbReference type="CDD" id="cd16913">
    <property type="entry name" value="YkuD_like"/>
    <property type="match status" value="1"/>
</dbReference>
<keyword evidence="4 7" id="KW-0133">Cell shape</keyword>
<dbReference type="OrthoDB" id="9787225at2"/>
<comment type="pathway">
    <text evidence="1 7">Cell wall biogenesis; peptidoglycan biosynthesis.</text>
</comment>
<dbReference type="GO" id="GO:0008360">
    <property type="term" value="P:regulation of cell shape"/>
    <property type="evidence" value="ECO:0007669"/>
    <property type="project" value="UniProtKB-UniRule"/>
</dbReference>
<dbReference type="GO" id="GO:0005576">
    <property type="term" value="C:extracellular region"/>
    <property type="evidence" value="ECO:0007669"/>
    <property type="project" value="TreeGrafter"/>
</dbReference>
<keyword evidence="5 7" id="KW-0573">Peptidoglycan synthesis</keyword>
<gene>
    <name evidence="9" type="ORF">ED312_21445</name>
</gene>
<comment type="caution">
    <text evidence="9">The sequence shown here is derived from an EMBL/GenBank/DDBJ whole genome shotgun (WGS) entry which is preliminary data.</text>
</comment>
<dbReference type="InterPro" id="IPR050979">
    <property type="entry name" value="LD-transpeptidase"/>
</dbReference>
<dbReference type="GO" id="GO:0016740">
    <property type="term" value="F:transferase activity"/>
    <property type="evidence" value="ECO:0007669"/>
    <property type="project" value="UniProtKB-KW"/>
</dbReference>
<dbReference type="PANTHER" id="PTHR30582">
    <property type="entry name" value="L,D-TRANSPEPTIDASE"/>
    <property type="match status" value="1"/>
</dbReference>
<protein>
    <submittedName>
        <fullName evidence="9">Murein L,D-transpeptidase</fullName>
    </submittedName>
</protein>
<sequence>MNMVLRSIAFFVFLGVNAQHRIPAIPDSSYTPAQRWVPVLRNITIGDYFNYMDSLADRYRTGYPLTEHLLVRANPRIIDSLANTDYYRQMARDSFVYDQKKIIALHRGDSLLVPDSITVNRLLKVFENTLIDINIPEFKLRIYDGSVLVHTFPVRVGKNAKRYLAMGSRVTNLRTVNGEGTIVRHERNPVFYNPVNGHRFYLTKRDDGKTTVMPRIPWIETEINGVRNGQMIHPTTNPETLEKAYSNGCIGTREADMWYIYYHAPIGTAVRIRYDLEVTDEKGNSITLKDIYNKYKATDHE</sequence>
<dbReference type="PROSITE" id="PS52029">
    <property type="entry name" value="LD_TPASE"/>
    <property type="match status" value="1"/>
</dbReference>
<evidence type="ECO:0000313" key="10">
    <source>
        <dbReference type="Proteomes" id="UP000267469"/>
    </source>
</evidence>
<dbReference type="SUPFAM" id="SSF141523">
    <property type="entry name" value="L,D-transpeptidase catalytic domain-like"/>
    <property type="match status" value="1"/>
</dbReference>
<evidence type="ECO:0000256" key="7">
    <source>
        <dbReference type="PROSITE-ProRule" id="PRU01373"/>
    </source>
</evidence>
<dbReference type="Pfam" id="PF03734">
    <property type="entry name" value="YkuD"/>
    <property type="match status" value="1"/>
</dbReference>
<dbReference type="UniPathway" id="UPA00219"/>
<dbReference type="GO" id="GO:0071555">
    <property type="term" value="P:cell wall organization"/>
    <property type="evidence" value="ECO:0007669"/>
    <property type="project" value="UniProtKB-UniRule"/>
</dbReference>
<evidence type="ECO:0000256" key="2">
    <source>
        <dbReference type="ARBA" id="ARBA00005992"/>
    </source>
</evidence>
<comment type="similarity">
    <text evidence="2">Belongs to the YkuD family.</text>
</comment>
<name>A0A3N0DI07_SINP1</name>
<accession>A0A3N0DI07</accession>
<evidence type="ECO:0000256" key="5">
    <source>
        <dbReference type="ARBA" id="ARBA00022984"/>
    </source>
</evidence>
<organism evidence="9 10">
    <name type="scientific">Sinomicrobium pectinilyticum</name>
    <dbReference type="NCBI Taxonomy" id="1084421"/>
    <lineage>
        <taxon>Bacteria</taxon>
        <taxon>Pseudomonadati</taxon>
        <taxon>Bacteroidota</taxon>
        <taxon>Flavobacteriia</taxon>
        <taxon>Flavobacteriales</taxon>
        <taxon>Flavobacteriaceae</taxon>
        <taxon>Sinomicrobium</taxon>
    </lineage>
</organism>
<feature type="domain" description="L,D-TPase catalytic" evidence="8">
    <location>
        <begin position="129"/>
        <end position="273"/>
    </location>
</feature>
<feature type="active site" description="Nucleophile" evidence="7">
    <location>
        <position position="249"/>
    </location>
</feature>
<dbReference type="Gene3D" id="2.40.440.10">
    <property type="entry name" value="L,D-transpeptidase catalytic domain-like"/>
    <property type="match status" value="1"/>
</dbReference>
<evidence type="ECO:0000256" key="4">
    <source>
        <dbReference type="ARBA" id="ARBA00022960"/>
    </source>
</evidence>
<keyword evidence="6 7" id="KW-0961">Cell wall biogenesis/degradation</keyword>
<dbReference type="Proteomes" id="UP000267469">
    <property type="component" value="Unassembled WGS sequence"/>
</dbReference>
<reference evidence="9 10" key="1">
    <citation type="submission" date="2018-10" db="EMBL/GenBank/DDBJ databases">
        <title>Sinomicrobium pectinilyticum sp. nov., a pectinase-producing bacterium isolated from alkaline and saline soil, and emended description of the genus Sinomicrobium.</title>
        <authorList>
            <person name="Cheng B."/>
            <person name="Li C."/>
            <person name="Lai Q."/>
            <person name="Du M."/>
            <person name="Shao Z."/>
            <person name="Xu P."/>
            <person name="Yang C."/>
        </authorList>
    </citation>
    <scope>NUCLEOTIDE SEQUENCE [LARGE SCALE GENOMIC DNA]</scope>
    <source>
        <strain evidence="9 10">5DNS001</strain>
    </source>
</reference>
<evidence type="ECO:0000256" key="1">
    <source>
        <dbReference type="ARBA" id="ARBA00004752"/>
    </source>
</evidence>
<evidence type="ECO:0000256" key="3">
    <source>
        <dbReference type="ARBA" id="ARBA00022679"/>
    </source>
</evidence>
<dbReference type="AlphaFoldDB" id="A0A3N0DI07"/>
<dbReference type="InterPro" id="IPR038063">
    <property type="entry name" value="Transpep_catalytic_dom"/>
</dbReference>
<dbReference type="GO" id="GO:0018104">
    <property type="term" value="P:peptidoglycan-protein cross-linking"/>
    <property type="evidence" value="ECO:0007669"/>
    <property type="project" value="TreeGrafter"/>
</dbReference>
<keyword evidence="3" id="KW-0808">Transferase</keyword>
<evidence type="ECO:0000256" key="6">
    <source>
        <dbReference type="ARBA" id="ARBA00023316"/>
    </source>
</evidence>
<proteinExistence type="inferred from homology"/>
<dbReference type="RefSeq" id="WP_123218073.1">
    <property type="nucleotide sequence ID" value="NZ_RJTM01000167.1"/>
</dbReference>
<dbReference type="InterPro" id="IPR005490">
    <property type="entry name" value="LD_TPept_cat_dom"/>
</dbReference>